<proteinExistence type="predicted"/>
<dbReference type="AlphaFoldDB" id="A0A7G9SRQ0"/>
<keyword evidence="11" id="KW-1185">Reference proteome</keyword>
<dbReference type="SUPFAM" id="SSF56935">
    <property type="entry name" value="Porins"/>
    <property type="match status" value="1"/>
</dbReference>
<keyword evidence="6" id="KW-0998">Cell outer membrane</keyword>
<evidence type="ECO:0000256" key="2">
    <source>
        <dbReference type="ARBA" id="ARBA00022448"/>
    </source>
</evidence>
<dbReference type="InterPro" id="IPR036942">
    <property type="entry name" value="Beta-barrel_TonB_sf"/>
</dbReference>
<feature type="domain" description="TonB-dependent receptor plug" evidence="8">
    <location>
        <begin position="128"/>
        <end position="226"/>
    </location>
</feature>
<evidence type="ECO:0000259" key="8">
    <source>
        <dbReference type="Pfam" id="PF07715"/>
    </source>
</evidence>
<evidence type="ECO:0000256" key="1">
    <source>
        <dbReference type="ARBA" id="ARBA00004571"/>
    </source>
</evidence>
<evidence type="ECO:0000256" key="6">
    <source>
        <dbReference type="ARBA" id="ARBA00023237"/>
    </source>
</evidence>
<evidence type="ECO:0000259" key="9">
    <source>
        <dbReference type="Pfam" id="PF25183"/>
    </source>
</evidence>
<dbReference type="InterPro" id="IPR057601">
    <property type="entry name" value="Oar-like_b-barrel"/>
</dbReference>
<feature type="signal peptide" evidence="7">
    <location>
        <begin position="1"/>
        <end position="28"/>
    </location>
</feature>
<accession>A0A7G9SRQ0</accession>
<dbReference type="Pfam" id="PF07715">
    <property type="entry name" value="Plug"/>
    <property type="match status" value="1"/>
</dbReference>
<evidence type="ECO:0000313" key="11">
    <source>
        <dbReference type="Proteomes" id="UP000515804"/>
    </source>
</evidence>
<gene>
    <name evidence="10" type="ORF">H9L16_02560</name>
</gene>
<evidence type="ECO:0000313" key="10">
    <source>
        <dbReference type="EMBL" id="QNN70525.1"/>
    </source>
</evidence>
<dbReference type="GO" id="GO:0015344">
    <property type="term" value="F:siderophore uptake transmembrane transporter activity"/>
    <property type="evidence" value="ECO:0007669"/>
    <property type="project" value="TreeGrafter"/>
</dbReference>
<dbReference type="EMBL" id="CP060719">
    <property type="protein sequence ID" value="QNN70525.1"/>
    <property type="molecule type" value="Genomic_DNA"/>
</dbReference>
<dbReference type="GO" id="GO:0044718">
    <property type="term" value="P:siderophore transmembrane transport"/>
    <property type="evidence" value="ECO:0007669"/>
    <property type="project" value="TreeGrafter"/>
</dbReference>
<keyword evidence="7" id="KW-0732">Signal</keyword>
<keyword evidence="2" id="KW-0813">Transport</keyword>
<dbReference type="Proteomes" id="UP000515804">
    <property type="component" value="Chromosome"/>
</dbReference>
<dbReference type="PANTHER" id="PTHR30069:SF46">
    <property type="entry name" value="OAR PROTEIN"/>
    <property type="match status" value="1"/>
</dbReference>
<evidence type="ECO:0000256" key="7">
    <source>
        <dbReference type="SAM" id="SignalP"/>
    </source>
</evidence>
<name>A0A7G9SRQ0_9GAMM</name>
<evidence type="ECO:0000256" key="5">
    <source>
        <dbReference type="ARBA" id="ARBA00023136"/>
    </source>
</evidence>
<protein>
    <submittedName>
        <fullName evidence="10">TonB-dependent receptor</fullName>
    </submittedName>
</protein>
<dbReference type="Pfam" id="PF25183">
    <property type="entry name" value="OMP_b-brl_4"/>
    <property type="match status" value="1"/>
</dbReference>
<evidence type="ECO:0000256" key="3">
    <source>
        <dbReference type="ARBA" id="ARBA00022452"/>
    </source>
</evidence>
<sequence>MTKINPSHRRRKALVLALALCFTAGVQAQTNTAGAVTGRAMSGDAITISNPATGYSRTITVGSDGGYRFSQLPTGQYQLSRNGGAPRAATVNVGNATTLDFVGADATNLDTVTVVGTGAINPIDVSSVESTTILTAEQIARIPVGRDTTSVALLAPGTVRGDAAFGNLASFGGASVAENQYYFNGFNITNSFQNLNFALIPFEAIAEQQVKTGGYGAEFGRSTGGVINQISRRGTNEFRAGASLYWSPESLSETTPDLVSNAGTLLADNSPNTLGENLTAAVWAGGALIKDRLFAYGLVEYAKIDTDTFAGNPGQANSTSLRNRQPKWLLKADWNISDNHLLEFTAISDTQKLETDFFDTVTDADDVSNPRFSTYRGTDYTEFGGETYIAKYTGYLTDTLTLSALAGTSESARSNYSITSTGIRNEYNGNVGQPASGCPIIIDGRPSAVNGQVTPITGCTLAANLGRPDGKDSREQFRIDLEWQLGDHLLRGGVDIDNFESVAGVSNSGGMNWRYGRYPATGNTSENQVVRKRVFQSGSTVGVDQRAFYIEDSWSVSDNFVAYLGLRWDTFKNKNGDGETYVEIKNQFAPRLGFSWDVFGDSTFKVFGNAGRYALPLTATVAVRGASKSLFSEQFYTYTGVDPVTGAPTGLTLIDNPANGRPIRYLNNEFGVSKNPLTIASQNLEPMYQDEYILGFQKQLNEHFSLGVRAIHRDLKRAIDDTCDYRPLIAAALAQGFTADGGIFIEPIDKTQPSDIAVYNPGFAFCHLYNPGSDGVFQMDVNGDGQLEEIVVPADVLGPKAKRKYSALEIFWEGNWDRWFVQGSYTFAKSIGNTEGGVKSDIGQADTGTTQDFDYPELAIGSYGYLPNDRRHSLKLFGNFEITDEWSVGASFLVQSGRPINCFGFLGGANTSHYANGYFSCDSSTTFQPRYLNGGPDGDIGTPGDNTPNPDWDGGANNGRTIVNRGTAGRLPWTQNLDLNLAYKPAWAKGLQFKVDVFNVLQADKAVNVVEQGEDQAGNPQPDVYKMPVGWQAPRSVRFMVQYDF</sequence>
<keyword evidence="4" id="KW-0812">Transmembrane</keyword>
<feature type="chain" id="PRO_5028892698" evidence="7">
    <location>
        <begin position="29"/>
        <end position="1045"/>
    </location>
</feature>
<dbReference type="Gene3D" id="2.40.170.20">
    <property type="entry name" value="TonB-dependent receptor, beta-barrel domain"/>
    <property type="match status" value="1"/>
</dbReference>
<reference evidence="10 11" key="1">
    <citation type="submission" date="2020-08" db="EMBL/GenBank/DDBJ databases">
        <title>Genome sequence of Thermomonas carbonis KCTC 42013T.</title>
        <authorList>
            <person name="Hyun D.-W."/>
            <person name="Bae J.-W."/>
        </authorList>
    </citation>
    <scope>NUCLEOTIDE SEQUENCE [LARGE SCALE GENOMIC DNA]</scope>
    <source>
        <strain evidence="10 11">KCTC 42013</strain>
    </source>
</reference>
<feature type="domain" description="TonB-dependent transporter Oar-like beta-barrel" evidence="9">
    <location>
        <begin position="317"/>
        <end position="572"/>
    </location>
</feature>
<dbReference type="PANTHER" id="PTHR30069">
    <property type="entry name" value="TONB-DEPENDENT OUTER MEMBRANE RECEPTOR"/>
    <property type="match status" value="1"/>
</dbReference>
<dbReference type="InterPro" id="IPR012910">
    <property type="entry name" value="Plug_dom"/>
</dbReference>
<dbReference type="GO" id="GO:0009279">
    <property type="term" value="C:cell outer membrane"/>
    <property type="evidence" value="ECO:0007669"/>
    <property type="project" value="UniProtKB-SubCell"/>
</dbReference>
<evidence type="ECO:0000256" key="4">
    <source>
        <dbReference type="ARBA" id="ARBA00022692"/>
    </source>
</evidence>
<dbReference type="Gene3D" id="2.170.130.10">
    <property type="entry name" value="TonB-dependent receptor, plug domain"/>
    <property type="match status" value="1"/>
</dbReference>
<keyword evidence="10" id="KW-0675">Receptor</keyword>
<keyword evidence="3" id="KW-1134">Transmembrane beta strand</keyword>
<dbReference type="KEGG" id="tcn:H9L16_02560"/>
<dbReference type="InterPro" id="IPR037066">
    <property type="entry name" value="Plug_dom_sf"/>
</dbReference>
<organism evidence="10 11">
    <name type="scientific">Thermomonas carbonis</name>
    <dbReference type="NCBI Taxonomy" id="1463158"/>
    <lineage>
        <taxon>Bacteria</taxon>
        <taxon>Pseudomonadati</taxon>
        <taxon>Pseudomonadota</taxon>
        <taxon>Gammaproteobacteria</taxon>
        <taxon>Lysobacterales</taxon>
        <taxon>Lysobacteraceae</taxon>
        <taxon>Thermomonas</taxon>
    </lineage>
</organism>
<comment type="subcellular location">
    <subcellularLocation>
        <location evidence="1">Cell outer membrane</location>
        <topology evidence="1">Multi-pass membrane protein</topology>
    </subcellularLocation>
</comment>
<dbReference type="RefSeq" id="WP_187553041.1">
    <property type="nucleotide sequence ID" value="NZ_BMZL01000001.1"/>
</dbReference>
<keyword evidence="5" id="KW-0472">Membrane</keyword>
<dbReference type="InterPro" id="IPR039426">
    <property type="entry name" value="TonB-dep_rcpt-like"/>
</dbReference>